<comment type="subunit">
    <text evidence="4">Monomer.</text>
</comment>
<accession>A0A540NLI2</accession>
<comment type="caution">
    <text evidence="15">The sequence shown here is derived from an EMBL/GenBank/DDBJ whole genome shotgun (WGS) entry which is preliminary data.</text>
</comment>
<organism evidence="15 16">
    <name type="scientific">Malus baccata</name>
    <name type="common">Siberian crab apple</name>
    <name type="synonym">Pyrus baccata</name>
    <dbReference type="NCBI Taxonomy" id="106549"/>
    <lineage>
        <taxon>Eukaryota</taxon>
        <taxon>Viridiplantae</taxon>
        <taxon>Streptophyta</taxon>
        <taxon>Embryophyta</taxon>
        <taxon>Tracheophyta</taxon>
        <taxon>Spermatophyta</taxon>
        <taxon>Magnoliopsida</taxon>
        <taxon>eudicotyledons</taxon>
        <taxon>Gunneridae</taxon>
        <taxon>Pentapetalae</taxon>
        <taxon>rosids</taxon>
        <taxon>fabids</taxon>
        <taxon>Rosales</taxon>
        <taxon>Rosaceae</taxon>
        <taxon>Amygdaloideae</taxon>
        <taxon>Maleae</taxon>
        <taxon>Malus</taxon>
    </lineage>
</organism>
<evidence type="ECO:0000256" key="6">
    <source>
        <dbReference type="ARBA" id="ARBA00022630"/>
    </source>
</evidence>
<dbReference type="PROSITE" id="PS00624">
    <property type="entry name" value="GMC_OXRED_2"/>
    <property type="match status" value="1"/>
</dbReference>
<evidence type="ECO:0000256" key="10">
    <source>
        <dbReference type="ARBA" id="ARBA00023180"/>
    </source>
</evidence>
<keyword evidence="10" id="KW-0325">Glycoprotein</keyword>
<dbReference type="STRING" id="106549.A0A540NLI2"/>
<dbReference type="EC" id="4.1.2.10" evidence="5"/>
<dbReference type="Gene3D" id="3.50.50.60">
    <property type="entry name" value="FAD/NAD(P)-binding domain"/>
    <property type="match status" value="1"/>
</dbReference>
<keyword evidence="6" id="KW-0285">Flavoprotein</keyword>
<dbReference type="Gene3D" id="3.30.410.40">
    <property type="match status" value="1"/>
</dbReference>
<evidence type="ECO:0000256" key="4">
    <source>
        <dbReference type="ARBA" id="ARBA00011245"/>
    </source>
</evidence>
<dbReference type="Pfam" id="PF05199">
    <property type="entry name" value="GMC_oxred_C"/>
    <property type="match status" value="1"/>
</dbReference>
<evidence type="ECO:0000256" key="11">
    <source>
        <dbReference type="ARBA" id="ARBA00023239"/>
    </source>
</evidence>
<evidence type="ECO:0000256" key="8">
    <source>
        <dbReference type="ARBA" id="ARBA00022827"/>
    </source>
</evidence>
<comment type="similarity">
    <text evidence="3">Belongs to the GMC oxidoreductase family.</text>
</comment>
<feature type="binding site" evidence="12">
    <location>
        <position position="300"/>
    </location>
    <ligand>
        <name>FAD</name>
        <dbReference type="ChEBI" id="CHEBI:57692"/>
    </ligand>
</feature>
<evidence type="ECO:0000256" key="13">
    <source>
        <dbReference type="PIRSR" id="PIRSR000137-3"/>
    </source>
</evidence>
<keyword evidence="11" id="KW-0456">Lyase</keyword>
<gene>
    <name evidence="15" type="ORF">C1H46_002531</name>
</gene>
<feature type="binding site" evidence="12">
    <location>
        <begin position="543"/>
        <end position="544"/>
    </location>
    <ligand>
        <name>FAD</name>
        <dbReference type="ChEBI" id="CHEBI:57692"/>
    </ligand>
</feature>
<evidence type="ECO:0000256" key="12">
    <source>
        <dbReference type="PIRSR" id="PIRSR000137-2"/>
    </source>
</evidence>
<dbReference type="GO" id="GO:0046593">
    <property type="term" value="F:mandelonitrile lyase activity"/>
    <property type="evidence" value="ECO:0007669"/>
    <property type="project" value="UniProtKB-EC"/>
</dbReference>
<dbReference type="EMBL" id="VIEB01000025">
    <property type="protein sequence ID" value="TQE11897.1"/>
    <property type="molecule type" value="Genomic_DNA"/>
</dbReference>
<dbReference type="InterPro" id="IPR012132">
    <property type="entry name" value="GMC_OxRdtase"/>
</dbReference>
<dbReference type="SUPFAM" id="SSF54373">
    <property type="entry name" value="FAD-linked reductases, C-terminal domain"/>
    <property type="match status" value="1"/>
</dbReference>
<dbReference type="PANTHER" id="PTHR45968">
    <property type="entry name" value="OSJNBA0019K04.7 PROTEIN"/>
    <property type="match status" value="1"/>
</dbReference>
<evidence type="ECO:0000313" key="15">
    <source>
        <dbReference type="EMBL" id="TQE11897.1"/>
    </source>
</evidence>
<evidence type="ECO:0000256" key="9">
    <source>
        <dbReference type="ARBA" id="ARBA00023157"/>
    </source>
</evidence>
<dbReference type="Pfam" id="PF00732">
    <property type="entry name" value="GMC_oxred_N"/>
    <property type="match status" value="1"/>
</dbReference>
<feature type="binding site" evidence="12">
    <location>
        <position position="572"/>
    </location>
    <ligand>
        <name>FAD</name>
        <dbReference type="ChEBI" id="CHEBI:57692"/>
    </ligand>
</feature>
<feature type="domain" description="Glucose-methanol-choline oxidoreductase N-terminal" evidence="14">
    <location>
        <begin position="342"/>
        <end position="356"/>
    </location>
</feature>
<dbReference type="InterPro" id="IPR000172">
    <property type="entry name" value="GMC_OxRdtase_N"/>
</dbReference>
<keyword evidence="16" id="KW-1185">Reference proteome</keyword>
<evidence type="ECO:0000313" key="16">
    <source>
        <dbReference type="Proteomes" id="UP000315295"/>
    </source>
</evidence>
<evidence type="ECO:0000256" key="3">
    <source>
        <dbReference type="ARBA" id="ARBA00010790"/>
    </source>
</evidence>
<dbReference type="InterPro" id="IPR007867">
    <property type="entry name" value="GMC_OxRtase_C"/>
</dbReference>
<comment type="cofactor">
    <cofactor evidence="2 12">
        <name>FAD</name>
        <dbReference type="ChEBI" id="CHEBI:57692"/>
    </cofactor>
</comment>
<comment type="catalytic activity">
    <reaction evidence="1">
        <text>(R)-mandelonitrile = benzaldehyde + hydrogen cyanide</text>
        <dbReference type="Rhea" id="RHEA:18313"/>
        <dbReference type="ChEBI" id="CHEBI:17169"/>
        <dbReference type="ChEBI" id="CHEBI:18407"/>
        <dbReference type="ChEBI" id="CHEBI:18450"/>
        <dbReference type="EC" id="4.1.2.10"/>
    </reaction>
</comment>
<keyword evidence="7" id="KW-0732">Signal</keyword>
<sequence>MPRIFGGLASIYIRRNKTQQVYAITLRAKEFSEVASKSPKAILWFQEKNMSCFENNMEKSAIAAILLLLYFFVFCPQPRVHSFATPSDVEDFSYLKFVRNATDLPLQKKYDYIVVGGGTAGCPLAATLSANYSVLLLERGDIPTAYPNVLRSDGILKNFMQEDDGKTPAQRFTSEDGVAIVRGRVLGGSSMINIGIYSRADSEFYKKSGIKLDMNLVNNAYEWVENTVVFRPNLSHWQSVMKDALLEAGVRPDNEITLDHIKGTKITGTIFDNRGRRHGAVELLNKGHPKNLRVAIHAAVERILFSSKASGLSAKGIIYSDLNGRSHRALIRGKGEVILSAGAIGSPQLLLLSGVGSKSYFSSLKIPVVHPQPYVGQFMRDNPRNYITILPPFPLEPSTAQIAGITSDYYIETFSGLPFSTPAFSLFPNPTTPMTINSTFGHIVVKHPAPLSYGSLKLQSSYDVKVGPNVKFNYFAQKPDLSRCVSAVRKMGDLLITNSLKPFKTRDLPGEEGFHFFGPSLPMNQSDVASFETFCRNTVATFWHYHGGCLVGRVVDGDLRVMGIKALRVVDGSVFKSLSPGTNPQATLMMLGRYVGLRMLEERLVCKVVDHNSTFQPYIGFL</sequence>
<dbReference type="Proteomes" id="UP000315295">
    <property type="component" value="Unassembled WGS sequence"/>
</dbReference>
<dbReference type="GO" id="GO:0016614">
    <property type="term" value="F:oxidoreductase activity, acting on CH-OH group of donors"/>
    <property type="evidence" value="ECO:0007669"/>
    <property type="project" value="InterPro"/>
</dbReference>
<evidence type="ECO:0000256" key="5">
    <source>
        <dbReference type="ARBA" id="ARBA00013074"/>
    </source>
</evidence>
<dbReference type="InterPro" id="IPR051871">
    <property type="entry name" value="GMC_Oxidoreductase-Related"/>
</dbReference>
<dbReference type="AlphaFoldDB" id="A0A540NLI2"/>
<dbReference type="GO" id="GO:0050660">
    <property type="term" value="F:flavin adenine dinucleotide binding"/>
    <property type="evidence" value="ECO:0007669"/>
    <property type="project" value="InterPro"/>
</dbReference>
<reference evidence="15 16" key="1">
    <citation type="journal article" date="2019" name="G3 (Bethesda)">
        <title>Sequencing of a Wild Apple (Malus baccata) Genome Unravels the Differences Between Cultivated and Wild Apple Species Regarding Disease Resistance and Cold Tolerance.</title>
        <authorList>
            <person name="Chen X."/>
        </authorList>
    </citation>
    <scope>NUCLEOTIDE SEQUENCE [LARGE SCALE GENOMIC DNA]</scope>
    <source>
        <strain evidence="16">cv. Shandingzi</strain>
        <tissue evidence="15">Leaves</tissue>
    </source>
</reference>
<evidence type="ECO:0000256" key="2">
    <source>
        <dbReference type="ARBA" id="ARBA00001974"/>
    </source>
</evidence>
<name>A0A540NLI2_MALBA</name>
<feature type="disulfide bond" evidence="13">
    <location>
        <begin position="484"/>
        <end position="535"/>
    </location>
</feature>
<evidence type="ECO:0000259" key="14">
    <source>
        <dbReference type="PROSITE" id="PS00624"/>
    </source>
</evidence>
<feature type="binding site" evidence="12">
    <location>
        <begin position="584"/>
        <end position="585"/>
    </location>
    <ligand>
        <name>FAD</name>
        <dbReference type="ChEBI" id="CHEBI:57692"/>
    </ligand>
</feature>
<protein>
    <recommendedName>
        <fullName evidence="5">(R)-mandelonitrile lyase</fullName>
        <ecNumber evidence="5">4.1.2.10</ecNumber>
    </recommendedName>
</protein>
<dbReference type="SUPFAM" id="SSF51905">
    <property type="entry name" value="FAD/NAD(P)-binding domain"/>
    <property type="match status" value="1"/>
</dbReference>
<dbReference type="PANTHER" id="PTHR45968:SF23">
    <property type="entry name" value="GLUCOSE-METHANOL-CHOLINE OXIDOREDUCTASE N-TERMINAL DOMAIN-CONTAINING PROTEIN"/>
    <property type="match status" value="1"/>
</dbReference>
<evidence type="ECO:0000256" key="1">
    <source>
        <dbReference type="ARBA" id="ARBA00001147"/>
    </source>
</evidence>
<dbReference type="PIRSF" id="PIRSF000137">
    <property type="entry name" value="Alcohol_oxidase"/>
    <property type="match status" value="1"/>
</dbReference>
<evidence type="ECO:0000256" key="7">
    <source>
        <dbReference type="ARBA" id="ARBA00022729"/>
    </source>
</evidence>
<feature type="binding site" evidence="12">
    <location>
        <position position="185"/>
    </location>
    <ligand>
        <name>FAD</name>
        <dbReference type="ChEBI" id="CHEBI:57692"/>
    </ligand>
</feature>
<proteinExistence type="inferred from homology"/>
<keyword evidence="8 12" id="KW-0274">FAD</keyword>
<keyword evidence="9 13" id="KW-1015">Disulfide bond</keyword>
<dbReference type="InterPro" id="IPR036188">
    <property type="entry name" value="FAD/NAD-bd_sf"/>
</dbReference>